<dbReference type="EMBL" id="FRCT01000005">
    <property type="protein sequence ID" value="SHM46304.1"/>
    <property type="molecule type" value="Genomic_DNA"/>
</dbReference>
<gene>
    <name evidence="2" type="ORF">SAMN04487860_10548</name>
</gene>
<dbReference type="PROSITE" id="PS51257">
    <property type="entry name" value="PROKAR_LIPOPROTEIN"/>
    <property type="match status" value="1"/>
</dbReference>
<evidence type="ECO:0000313" key="3">
    <source>
        <dbReference type="Proteomes" id="UP000184394"/>
    </source>
</evidence>
<evidence type="ECO:0000256" key="1">
    <source>
        <dbReference type="SAM" id="SignalP"/>
    </source>
</evidence>
<dbReference type="RefSeq" id="WP_072950064.1">
    <property type="nucleotide sequence ID" value="NZ_FRCT01000005.1"/>
</dbReference>
<protein>
    <recommendedName>
        <fullName evidence="4">Lipocalin-like domain-containing protein</fullName>
    </recommendedName>
</protein>
<feature type="signal peptide" evidence="1">
    <location>
        <begin position="1"/>
        <end position="19"/>
    </location>
</feature>
<feature type="chain" id="PRO_5039691421" description="Lipocalin-like domain-containing protein" evidence="1">
    <location>
        <begin position="20"/>
        <end position="215"/>
    </location>
</feature>
<sequence>MKRIISSIAVCSLAVCAFASCGNSSSSSKDISGKWSIDDLDNNSGIKNGGIIFKDGKGSVYADSSSILHFEDDGFNVSGTTLSKEYFKEDGKKLTIDVSGQEMIVMTKLDDKDGYDGKYSLDGGLLYDGIKQGITKGSDEVPDSINITLEFDGDHSEFVFNDLFDYKTKGDKITITGYSAIMDLSSDGGTAKYKIDGDKLTIKGSKKSETFTKVK</sequence>
<evidence type="ECO:0008006" key="4">
    <source>
        <dbReference type="Google" id="ProtNLM"/>
    </source>
</evidence>
<proteinExistence type="predicted"/>
<name>A0A1M7IZN6_RUMFL</name>
<accession>A0A1M7IZN6</accession>
<keyword evidence="1" id="KW-0732">Signal</keyword>
<dbReference type="OrthoDB" id="1821858at2"/>
<dbReference type="Proteomes" id="UP000184394">
    <property type="component" value="Unassembled WGS sequence"/>
</dbReference>
<evidence type="ECO:0000313" key="2">
    <source>
        <dbReference type="EMBL" id="SHM46304.1"/>
    </source>
</evidence>
<reference evidence="2 3" key="1">
    <citation type="submission" date="2016-11" db="EMBL/GenBank/DDBJ databases">
        <authorList>
            <person name="Jaros S."/>
            <person name="Januszkiewicz K."/>
            <person name="Wedrychowicz H."/>
        </authorList>
    </citation>
    <scope>NUCLEOTIDE SEQUENCE [LARGE SCALE GENOMIC DNA]</scope>
    <source>
        <strain evidence="2 3">Y1</strain>
    </source>
</reference>
<dbReference type="AlphaFoldDB" id="A0A1M7IZN6"/>
<organism evidence="2 3">
    <name type="scientific">Ruminococcus flavefaciens</name>
    <dbReference type="NCBI Taxonomy" id="1265"/>
    <lineage>
        <taxon>Bacteria</taxon>
        <taxon>Bacillati</taxon>
        <taxon>Bacillota</taxon>
        <taxon>Clostridia</taxon>
        <taxon>Eubacteriales</taxon>
        <taxon>Oscillospiraceae</taxon>
        <taxon>Ruminococcus</taxon>
    </lineage>
</organism>